<organism evidence="1 2">
    <name type="scientific">Geobacter argillaceus</name>
    <dbReference type="NCBI Taxonomy" id="345631"/>
    <lineage>
        <taxon>Bacteria</taxon>
        <taxon>Pseudomonadati</taxon>
        <taxon>Thermodesulfobacteriota</taxon>
        <taxon>Desulfuromonadia</taxon>
        <taxon>Geobacterales</taxon>
        <taxon>Geobacteraceae</taxon>
        <taxon>Geobacter</taxon>
    </lineage>
</organism>
<accession>A0A562WT95</accession>
<dbReference type="EMBL" id="VLLN01000003">
    <property type="protein sequence ID" value="TWJ32664.1"/>
    <property type="molecule type" value="Genomic_DNA"/>
</dbReference>
<reference evidence="1 2" key="1">
    <citation type="submission" date="2019-07" db="EMBL/GenBank/DDBJ databases">
        <title>Genomic Encyclopedia of Archaeal and Bacterial Type Strains, Phase II (KMG-II): from individual species to whole genera.</title>
        <authorList>
            <person name="Goeker M."/>
        </authorList>
    </citation>
    <scope>NUCLEOTIDE SEQUENCE [LARGE SCALE GENOMIC DNA]</scope>
    <source>
        <strain evidence="1 2">ATCC BAA-1139</strain>
    </source>
</reference>
<keyword evidence="2" id="KW-1185">Reference proteome</keyword>
<comment type="caution">
    <text evidence="1">The sequence shown here is derived from an EMBL/GenBank/DDBJ whole genome shotgun (WGS) entry which is preliminary data.</text>
</comment>
<dbReference type="AlphaFoldDB" id="A0A562WT95"/>
<gene>
    <name evidence="1" type="ORF">JN12_00639</name>
</gene>
<sequence length="65" mass="7351">MKGSQFDAVCYRTEQREEPVPLKNLKSGEIGYSFGCTYGGDTVQVRLENGELDSWRKEECAELSD</sequence>
<evidence type="ECO:0000313" key="2">
    <source>
        <dbReference type="Proteomes" id="UP000319449"/>
    </source>
</evidence>
<proteinExistence type="predicted"/>
<protein>
    <submittedName>
        <fullName evidence="1">Uncharacterized protein</fullName>
    </submittedName>
</protein>
<evidence type="ECO:0000313" key="1">
    <source>
        <dbReference type="EMBL" id="TWJ32664.1"/>
    </source>
</evidence>
<name>A0A562WT95_9BACT</name>
<dbReference type="Proteomes" id="UP000319449">
    <property type="component" value="Unassembled WGS sequence"/>
</dbReference>
<dbReference type="RefSeq" id="WP_145018044.1">
    <property type="nucleotide sequence ID" value="NZ_VLLN01000003.1"/>
</dbReference>
<dbReference type="OrthoDB" id="5397676at2"/>